<gene>
    <name evidence="3" type="ORF">GCM10011613_15920</name>
</gene>
<evidence type="ECO:0000313" key="3">
    <source>
        <dbReference type="EMBL" id="GGY71844.1"/>
    </source>
</evidence>
<evidence type="ECO:0000259" key="2">
    <source>
        <dbReference type="Pfam" id="PF07498"/>
    </source>
</evidence>
<feature type="region of interest" description="Disordered" evidence="1">
    <location>
        <begin position="17"/>
        <end position="140"/>
    </location>
</feature>
<organism evidence="3 4">
    <name type="scientific">Cellvibrio zantedeschiae</name>
    <dbReference type="NCBI Taxonomy" id="1237077"/>
    <lineage>
        <taxon>Bacteria</taxon>
        <taxon>Pseudomonadati</taxon>
        <taxon>Pseudomonadota</taxon>
        <taxon>Gammaproteobacteria</taxon>
        <taxon>Cellvibrionales</taxon>
        <taxon>Cellvibrionaceae</taxon>
        <taxon>Cellvibrio</taxon>
    </lineage>
</organism>
<evidence type="ECO:0000313" key="4">
    <source>
        <dbReference type="Proteomes" id="UP000619761"/>
    </source>
</evidence>
<feature type="compositionally biased region" description="Basic and acidic residues" evidence="1">
    <location>
        <begin position="25"/>
        <end position="52"/>
    </location>
</feature>
<reference evidence="4" key="1">
    <citation type="journal article" date="2019" name="Int. J. Syst. Evol. Microbiol.">
        <title>The Global Catalogue of Microorganisms (GCM) 10K type strain sequencing project: providing services to taxonomists for standard genome sequencing and annotation.</title>
        <authorList>
            <consortium name="The Broad Institute Genomics Platform"/>
            <consortium name="The Broad Institute Genome Sequencing Center for Infectious Disease"/>
            <person name="Wu L."/>
            <person name="Ma J."/>
        </authorList>
    </citation>
    <scope>NUCLEOTIDE SEQUENCE [LARGE SCALE GENOMIC DNA]</scope>
    <source>
        <strain evidence="4">KCTC 32239</strain>
    </source>
</reference>
<accession>A0ABQ3AYL1</accession>
<protein>
    <recommendedName>
        <fullName evidence="2">Rho termination factor-like N-terminal domain-containing protein</fullName>
    </recommendedName>
</protein>
<comment type="caution">
    <text evidence="3">The sequence shown here is derived from an EMBL/GenBank/DDBJ whole genome shotgun (WGS) entry which is preliminary data.</text>
</comment>
<dbReference type="InterPro" id="IPR011112">
    <property type="entry name" value="Rho-like_N"/>
</dbReference>
<dbReference type="Proteomes" id="UP000619761">
    <property type="component" value="Unassembled WGS sequence"/>
</dbReference>
<feature type="compositionally biased region" description="Basic and acidic residues" evidence="1">
    <location>
        <begin position="74"/>
        <end position="88"/>
    </location>
</feature>
<keyword evidence="4" id="KW-1185">Reference proteome</keyword>
<dbReference type="EMBL" id="BMYZ01000001">
    <property type="protein sequence ID" value="GGY71844.1"/>
    <property type="molecule type" value="Genomic_DNA"/>
</dbReference>
<name>A0ABQ3AYL1_9GAMM</name>
<feature type="domain" description="Rho termination factor-like N-terminal" evidence="2">
    <location>
        <begin position="104"/>
        <end position="138"/>
    </location>
</feature>
<sequence length="140" mass="15222">MQAPSALLQQLKLEITSMPQGSKAKYTEAQKKKAEHIEQSYEQKGVSEKRAESIAWATVNKQSGGGEKSGSGKTKPESQKAAARKDSAQKAASTKHKKLESGSLESNTKQELLAKARSKNIPNRSSMNKTELILALRKPS</sequence>
<proteinExistence type="predicted"/>
<evidence type="ECO:0000256" key="1">
    <source>
        <dbReference type="SAM" id="MobiDB-lite"/>
    </source>
</evidence>
<feature type="compositionally biased region" description="Polar residues" evidence="1">
    <location>
        <begin position="120"/>
        <end position="129"/>
    </location>
</feature>
<dbReference type="Pfam" id="PF07498">
    <property type="entry name" value="Rho_N"/>
    <property type="match status" value="1"/>
</dbReference>